<dbReference type="InterPro" id="IPR002213">
    <property type="entry name" value="UDP_glucos_trans"/>
</dbReference>
<reference evidence="4 5" key="1">
    <citation type="journal article" date="2018" name="Sci. Data">
        <title>The draft genome sequence of cork oak.</title>
        <authorList>
            <person name="Ramos A.M."/>
            <person name="Usie A."/>
            <person name="Barbosa P."/>
            <person name="Barros P.M."/>
            <person name="Capote T."/>
            <person name="Chaves I."/>
            <person name="Simoes F."/>
            <person name="Abreu I."/>
            <person name="Carrasquinho I."/>
            <person name="Faro C."/>
            <person name="Guimaraes J.B."/>
            <person name="Mendonca D."/>
            <person name="Nobrega F."/>
            <person name="Rodrigues L."/>
            <person name="Saibo N.J.M."/>
            <person name="Varela M.C."/>
            <person name="Egas C."/>
            <person name="Matos J."/>
            <person name="Miguel C.M."/>
            <person name="Oliveira M.M."/>
            <person name="Ricardo C.P."/>
            <person name="Goncalves S."/>
        </authorList>
    </citation>
    <scope>NUCLEOTIDE SEQUENCE [LARGE SCALE GENOMIC DNA]</scope>
    <source>
        <strain evidence="5">cv. HL8</strain>
    </source>
</reference>
<organism evidence="4 5">
    <name type="scientific">Quercus suber</name>
    <name type="common">Cork oak</name>
    <dbReference type="NCBI Taxonomy" id="58331"/>
    <lineage>
        <taxon>Eukaryota</taxon>
        <taxon>Viridiplantae</taxon>
        <taxon>Streptophyta</taxon>
        <taxon>Embryophyta</taxon>
        <taxon>Tracheophyta</taxon>
        <taxon>Spermatophyta</taxon>
        <taxon>Magnoliopsida</taxon>
        <taxon>eudicotyledons</taxon>
        <taxon>Gunneridae</taxon>
        <taxon>Pentapetalae</taxon>
        <taxon>rosids</taxon>
        <taxon>fabids</taxon>
        <taxon>Fagales</taxon>
        <taxon>Fagaceae</taxon>
        <taxon>Quercus</taxon>
    </lineage>
</organism>
<keyword evidence="2" id="KW-0328">Glycosyltransferase</keyword>
<sequence>MEQHKVPHVVILPLPLSGHVKPMLILAELLCDAGFLITFVNSDYNHDRLERVMDIPAFYNRSPGFRFVSISDGLPLDQPRLGPIIFQLFFNTRTVSKPLFRELLISLRQSTERSPPTCIIADGLMCFAIDVAEELGVPIITFPTHGYHGMWTIMHTSNLIEEGEVPFQASDCLTTEESDMDKPITSIPGMESLLRRRDLPGNCRLEVENPLMEFIISEASAMKRASTLILNTFEELEAPIIAHLGSFFDKVYTIGPLHALLKTRIKDSSQAVSSYGSLRKEDSSCVEWLNSQPLKSVIYVSFGSVVELSLDQLIELWHGLVNSRKPFLWVIVRDLMEDKREEIIRSTNEIARMARGSVKENGSSHCNLERLIEDLRLMSLTN</sequence>
<dbReference type="EMBL" id="PKMF04000111">
    <property type="protein sequence ID" value="KAK7849615.1"/>
    <property type="molecule type" value="Genomic_DNA"/>
</dbReference>
<dbReference type="PANTHER" id="PTHR11926:SF1392">
    <property type="entry name" value="GLYCOSYLTRANSFERASE"/>
    <property type="match status" value="1"/>
</dbReference>
<keyword evidence="5" id="KW-1185">Reference proteome</keyword>
<accession>A0AAW0LE86</accession>
<dbReference type="AlphaFoldDB" id="A0AAW0LE86"/>
<dbReference type="CDD" id="cd03784">
    <property type="entry name" value="GT1_Gtf-like"/>
    <property type="match status" value="1"/>
</dbReference>
<name>A0AAW0LE86_QUESU</name>
<dbReference type="SUPFAM" id="SSF53756">
    <property type="entry name" value="UDP-Glycosyltransferase/glycogen phosphorylase"/>
    <property type="match status" value="1"/>
</dbReference>
<evidence type="ECO:0000256" key="2">
    <source>
        <dbReference type="ARBA" id="ARBA00022676"/>
    </source>
</evidence>
<comment type="similarity">
    <text evidence="1">Belongs to the UDP-glycosyltransferase family.</text>
</comment>
<evidence type="ECO:0000313" key="4">
    <source>
        <dbReference type="EMBL" id="KAK7849615.1"/>
    </source>
</evidence>
<dbReference type="FunFam" id="3.40.50.2000:FF:000065">
    <property type="entry name" value="Glycosyltransferase"/>
    <property type="match status" value="1"/>
</dbReference>
<comment type="caution">
    <text evidence="4">The sequence shown here is derived from an EMBL/GenBank/DDBJ whole genome shotgun (WGS) entry which is preliminary data.</text>
</comment>
<keyword evidence="3" id="KW-0808">Transferase</keyword>
<dbReference type="PANTHER" id="PTHR11926">
    <property type="entry name" value="GLUCOSYL/GLUCURONOSYL TRANSFERASES"/>
    <property type="match status" value="1"/>
</dbReference>
<evidence type="ECO:0000256" key="1">
    <source>
        <dbReference type="ARBA" id="ARBA00009995"/>
    </source>
</evidence>
<evidence type="ECO:0000313" key="5">
    <source>
        <dbReference type="Proteomes" id="UP000237347"/>
    </source>
</evidence>
<dbReference type="Proteomes" id="UP000237347">
    <property type="component" value="Unassembled WGS sequence"/>
</dbReference>
<gene>
    <name evidence="4" type="ORF">CFP56_002644</name>
</gene>
<protein>
    <submittedName>
        <fullName evidence="4">7-deoxyloganetic acid glucosyltransferase</fullName>
    </submittedName>
</protein>
<dbReference type="Gene3D" id="3.40.50.2000">
    <property type="entry name" value="Glycogen Phosphorylase B"/>
    <property type="match status" value="2"/>
</dbReference>
<proteinExistence type="inferred from homology"/>
<evidence type="ECO:0000256" key="3">
    <source>
        <dbReference type="ARBA" id="ARBA00022679"/>
    </source>
</evidence>
<dbReference type="GO" id="GO:0080043">
    <property type="term" value="F:quercetin 3-O-glucosyltransferase activity"/>
    <property type="evidence" value="ECO:0007669"/>
    <property type="project" value="TreeGrafter"/>
</dbReference>
<dbReference type="GO" id="GO:0080044">
    <property type="term" value="F:quercetin 7-O-glucosyltransferase activity"/>
    <property type="evidence" value="ECO:0007669"/>
    <property type="project" value="TreeGrafter"/>
</dbReference>